<dbReference type="InterPro" id="IPR016039">
    <property type="entry name" value="Thiolase-like"/>
</dbReference>
<keyword evidence="2" id="KW-0012">Acyltransferase</keyword>
<keyword evidence="1" id="KW-0808">Transferase</keyword>
<evidence type="ECO:0000256" key="2">
    <source>
        <dbReference type="ARBA" id="ARBA00023315"/>
    </source>
</evidence>
<sequence>MISSSPASPVGLRILGSGAYLPRQYRESEEFDRRWNKPAGWTRRHVGIVRRPYAGADETSSMMGAAAARQALDAAGLEAGEVDVVVSACSVMEQAIPCSAALIHRRLGLADSGIPAFDVNATCLSFLAALDLLSTAIAAGRYRRALIVSSEIATAGLDWDDPDTAPLFGDGAAAVVVAADPEGASWLSAAHMETWSEGTEHCRVRAGGTRVRIDDDLDAFRAAARFEMSGKPTYRLAAQKLPAFMDALLARAGLRLEQLRRIVPHQASAKALRHLEVALRLPPAALVRIIETHGNQMAASIPLALHHAIGEGLIERGDHVALVGSGAGLSLGGIVLRY</sequence>
<organism evidence="5 6">
    <name type="scientific">Xanthomonas chitinilytica</name>
    <dbReference type="NCBI Taxonomy" id="2989819"/>
    <lineage>
        <taxon>Bacteria</taxon>
        <taxon>Pseudomonadati</taxon>
        <taxon>Pseudomonadota</taxon>
        <taxon>Gammaproteobacteria</taxon>
        <taxon>Lysobacterales</taxon>
        <taxon>Lysobacteraceae</taxon>
        <taxon>Xanthomonas</taxon>
    </lineage>
</organism>
<dbReference type="Gene3D" id="3.40.47.10">
    <property type="match status" value="1"/>
</dbReference>
<accession>A0ABT3JT45</accession>
<evidence type="ECO:0000256" key="1">
    <source>
        <dbReference type="ARBA" id="ARBA00022679"/>
    </source>
</evidence>
<dbReference type="Pfam" id="PF08545">
    <property type="entry name" value="ACP_syn_III"/>
    <property type="match status" value="1"/>
</dbReference>
<proteinExistence type="predicted"/>
<dbReference type="SUPFAM" id="SSF53901">
    <property type="entry name" value="Thiolase-like"/>
    <property type="match status" value="1"/>
</dbReference>
<dbReference type="RefSeq" id="WP_265126635.1">
    <property type="nucleotide sequence ID" value="NZ_JAPCHY010000003.1"/>
</dbReference>
<name>A0ABT3JT45_9XANT</name>
<comment type="caution">
    <text evidence="5">The sequence shown here is derived from an EMBL/GenBank/DDBJ whole genome shotgun (WGS) entry which is preliminary data.</text>
</comment>
<feature type="domain" description="Beta-ketoacyl-[acyl-carrier-protein] synthase III N-terminal" evidence="4">
    <location>
        <begin position="117"/>
        <end position="189"/>
    </location>
</feature>
<dbReference type="CDD" id="cd00830">
    <property type="entry name" value="KAS_III"/>
    <property type="match status" value="1"/>
</dbReference>
<dbReference type="InterPro" id="IPR013751">
    <property type="entry name" value="ACP_syn_III_N"/>
</dbReference>
<dbReference type="PANTHER" id="PTHR34069:SF2">
    <property type="entry name" value="BETA-KETOACYL-[ACYL-CARRIER-PROTEIN] SYNTHASE III"/>
    <property type="match status" value="1"/>
</dbReference>
<reference evidence="5 6" key="1">
    <citation type="submission" date="2022-10" db="EMBL/GenBank/DDBJ databases">
        <title>Xanthomonas sp. H13-6.</title>
        <authorList>
            <person name="Liu X."/>
            <person name="Deng Z."/>
            <person name="Jiang Y."/>
            <person name="Yu T."/>
            <person name="Ai J."/>
        </authorList>
    </citation>
    <scope>NUCLEOTIDE SEQUENCE [LARGE SCALE GENOMIC DNA]</scope>
    <source>
        <strain evidence="5 6">H13-6</strain>
    </source>
</reference>
<feature type="domain" description="Beta-ketoacyl-[acyl-carrier-protein] synthase III C-terminal" evidence="3">
    <location>
        <begin position="249"/>
        <end position="338"/>
    </location>
</feature>
<dbReference type="EMBL" id="JAPCHY010000003">
    <property type="protein sequence ID" value="MCW4471672.1"/>
    <property type="molecule type" value="Genomic_DNA"/>
</dbReference>
<dbReference type="Pfam" id="PF08541">
    <property type="entry name" value="ACP_syn_III_C"/>
    <property type="match status" value="1"/>
</dbReference>
<keyword evidence="6" id="KW-1185">Reference proteome</keyword>
<evidence type="ECO:0000313" key="5">
    <source>
        <dbReference type="EMBL" id="MCW4471672.1"/>
    </source>
</evidence>
<dbReference type="Proteomes" id="UP001209922">
    <property type="component" value="Unassembled WGS sequence"/>
</dbReference>
<evidence type="ECO:0000259" key="4">
    <source>
        <dbReference type="Pfam" id="PF08545"/>
    </source>
</evidence>
<protein>
    <submittedName>
        <fullName evidence="5">Ketoacyl-ACP synthase III</fullName>
    </submittedName>
</protein>
<dbReference type="PANTHER" id="PTHR34069">
    <property type="entry name" value="3-OXOACYL-[ACYL-CARRIER-PROTEIN] SYNTHASE 3"/>
    <property type="match status" value="1"/>
</dbReference>
<evidence type="ECO:0000313" key="6">
    <source>
        <dbReference type="Proteomes" id="UP001209922"/>
    </source>
</evidence>
<dbReference type="InterPro" id="IPR013747">
    <property type="entry name" value="ACP_syn_III_C"/>
</dbReference>
<gene>
    <name evidence="5" type="ORF">OK345_04020</name>
</gene>
<evidence type="ECO:0000259" key="3">
    <source>
        <dbReference type="Pfam" id="PF08541"/>
    </source>
</evidence>